<name>A0A427YQX8_9TREE</name>
<dbReference type="PANTHER" id="PTHR31595:SF57">
    <property type="entry name" value="OS04G0481900 PROTEIN"/>
    <property type="match status" value="1"/>
</dbReference>
<evidence type="ECO:0000256" key="1">
    <source>
        <dbReference type="SAM" id="MobiDB-lite"/>
    </source>
</evidence>
<dbReference type="GO" id="GO:0008374">
    <property type="term" value="F:O-acyltransferase activity"/>
    <property type="evidence" value="ECO:0007669"/>
    <property type="project" value="InterPro"/>
</dbReference>
<keyword evidence="2" id="KW-0812">Transmembrane</keyword>
<evidence type="ECO:0000313" key="4">
    <source>
        <dbReference type="Proteomes" id="UP000279259"/>
    </source>
</evidence>
<dbReference type="AlphaFoldDB" id="A0A427YQX8"/>
<feature type="transmembrane region" description="Helical" evidence="2">
    <location>
        <begin position="27"/>
        <end position="45"/>
    </location>
</feature>
<dbReference type="EMBL" id="RSCD01000004">
    <property type="protein sequence ID" value="RSH93470.1"/>
    <property type="molecule type" value="Genomic_DNA"/>
</dbReference>
<dbReference type="STRING" id="1890683.A0A427YQX8"/>
<protein>
    <recommendedName>
        <fullName evidence="5">Wax synthase domain-containing protein</fullName>
    </recommendedName>
</protein>
<gene>
    <name evidence="3" type="ORF">EHS25_007826</name>
</gene>
<dbReference type="PANTHER" id="PTHR31595">
    <property type="entry name" value="LONG-CHAIN-ALCOHOL O-FATTY-ACYLTRANSFERASE 3-RELATED"/>
    <property type="match status" value="1"/>
</dbReference>
<feature type="transmembrane region" description="Helical" evidence="2">
    <location>
        <begin position="52"/>
        <end position="70"/>
    </location>
</feature>
<evidence type="ECO:0000256" key="2">
    <source>
        <dbReference type="SAM" id="Phobius"/>
    </source>
</evidence>
<keyword evidence="2" id="KW-0472">Membrane</keyword>
<dbReference type="InterPro" id="IPR044851">
    <property type="entry name" value="Wax_synthase"/>
</dbReference>
<keyword evidence="2" id="KW-1133">Transmembrane helix</keyword>
<evidence type="ECO:0008006" key="5">
    <source>
        <dbReference type="Google" id="ProtNLM"/>
    </source>
</evidence>
<feature type="compositionally biased region" description="Low complexity" evidence="1">
    <location>
        <begin position="336"/>
        <end position="345"/>
    </location>
</feature>
<feature type="region of interest" description="Disordered" evidence="1">
    <location>
        <begin position="315"/>
        <end position="366"/>
    </location>
</feature>
<proteinExistence type="predicted"/>
<organism evidence="3 4">
    <name type="scientific">Saitozyma podzolica</name>
    <dbReference type="NCBI Taxonomy" id="1890683"/>
    <lineage>
        <taxon>Eukaryota</taxon>
        <taxon>Fungi</taxon>
        <taxon>Dikarya</taxon>
        <taxon>Basidiomycota</taxon>
        <taxon>Agaricomycotina</taxon>
        <taxon>Tremellomycetes</taxon>
        <taxon>Tremellales</taxon>
        <taxon>Trimorphomycetaceae</taxon>
        <taxon>Saitozyma</taxon>
    </lineage>
</organism>
<dbReference type="OrthoDB" id="1077582at2759"/>
<evidence type="ECO:0000313" key="3">
    <source>
        <dbReference type="EMBL" id="RSH93470.1"/>
    </source>
</evidence>
<keyword evidence="4" id="KW-1185">Reference proteome</keyword>
<dbReference type="Proteomes" id="UP000279259">
    <property type="component" value="Unassembled WGS sequence"/>
</dbReference>
<reference evidence="3 4" key="1">
    <citation type="submission" date="2018-11" db="EMBL/GenBank/DDBJ databases">
        <title>Genome sequence of Saitozyma podzolica DSM 27192.</title>
        <authorList>
            <person name="Aliyu H."/>
            <person name="Gorte O."/>
            <person name="Ochsenreither K."/>
        </authorList>
    </citation>
    <scope>NUCLEOTIDE SEQUENCE [LARGE SCALE GENOMIC DNA]</scope>
    <source>
        <strain evidence="3 4">DSM 27192</strain>
    </source>
</reference>
<accession>A0A427YQX8</accession>
<sequence length="523" mass="58634">MSSTPSPPLPWFFPFLPTPHPQTNNDGVIALLVALHLCIAALITPCTPGWKLFRAGIVLPIAMYLYWYCAWSALKPNHEEHWGVAAGCCFSIVRALELLVLYPAEENVYRVTPQADGDFVREPIPPPWTKAKLYWAYSLWWSNRGIGWNYSCTLPPSSTRHPFSRTSSRKAFLINRGRHYLLWIAFVDLVRAYMALGPGAAFFDGRAGVAPSYDSLTMTEKAVYSLCVCVRIMWSIEKTFTGGSLLLVAMGGVLGWEGEMWSPWGYPPLFGSIQELWLHPGLATVWSRTWHQLYRRWLYVFGWLTIGEKILGLPHSGQSARPPPPHVTPSGAITPTSENTNSSSSRLNGTGRASPTHLLPTDPLNGSKISKSSIGARFSNRSNATMLSNFIKSLIVFALCGWMHDQASYALLHRIASPGDKVNWVDALGTIPFFVAQPFAIAVETFIKRQWRALKSRQYPGGAPDWLVFGERLIGFAATWWWLGWSARWFVVGLTRAGVWRMGEDELPSWTLFGGLIWGKWEV</sequence>
<comment type="caution">
    <text evidence="3">The sequence shown here is derived from an EMBL/GenBank/DDBJ whole genome shotgun (WGS) entry which is preliminary data.</text>
</comment>
<dbReference type="GO" id="GO:0006629">
    <property type="term" value="P:lipid metabolic process"/>
    <property type="evidence" value="ECO:0007669"/>
    <property type="project" value="InterPro"/>
</dbReference>